<dbReference type="SMART" id="SM00034">
    <property type="entry name" value="CLECT"/>
    <property type="match status" value="3"/>
</dbReference>
<name>A0A673BAT7_9TELE</name>
<feature type="domain" description="C-type lectin" evidence="2">
    <location>
        <begin position="130"/>
        <end position="241"/>
    </location>
</feature>
<dbReference type="PANTHER" id="PTHR45784">
    <property type="entry name" value="C-TYPE LECTIN DOMAIN FAMILY 20 MEMBER A-RELATED"/>
    <property type="match status" value="1"/>
</dbReference>
<protein>
    <recommendedName>
        <fullName evidence="2">C-type lectin domain-containing protein</fullName>
    </recommendedName>
</protein>
<organism evidence="3 4">
    <name type="scientific">Sphaeramia orbicularis</name>
    <name type="common">orbiculate cardinalfish</name>
    <dbReference type="NCBI Taxonomy" id="375764"/>
    <lineage>
        <taxon>Eukaryota</taxon>
        <taxon>Metazoa</taxon>
        <taxon>Chordata</taxon>
        <taxon>Craniata</taxon>
        <taxon>Vertebrata</taxon>
        <taxon>Euteleostomi</taxon>
        <taxon>Actinopterygii</taxon>
        <taxon>Neopterygii</taxon>
        <taxon>Teleostei</taxon>
        <taxon>Neoteleostei</taxon>
        <taxon>Acanthomorphata</taxon>
        <taxon>Gobiaria</taxon>
        <taxon>Kurtiformes</taxon>
        <taxon>Apogonoidei</taxon>
        <taxon>Apogonidae</taxon>
        <taxon>Apogoninae</taxon>
        <taxon>Sphaeramia</taxon>
    </lineage>
</organism>
<dbReference type="InParanoid" id="A0A673BAT7"/>
<evidence type="ECO:0000313" key="3">
    <source>
        <dbReference type="Ensembl" id="ENSSORP00005037573.1"/>
    </source>
</evidence>
<feature type="domain" description="C-type lectin" evidence="2">
    <location>
        <begin position="35"/>
        <end position="119"/>
    </location>
</feature>
<proteinExistence type="predicted"/>
<evidence type="ECO:0000256" key="1">
    <source>
        <dbReference type="ARBA" id="ARBA00023157"/>
    </source>
</evidence>
<dbReference type="InterPro" id="IPR016186">
    <property type="entry name" value="C-type_lectin-like/link_sf"/>
</dbReference>
<dbReference type="Proteomes" id="UP000472271">
    <property type="component" value="Chromosome 18"/>
</dbReference>
<dbReference type="PANTHER" id="PTHR45784:SF3">
    <property type="entry name" value="C-TYPE LECTIN DOMAIN FAMILY 4 MEMBER K-LIKE-RELATED"/>
    <property type="match status" value="1"/>
</dbReference>
<feature type="domain" description="C-type lectin" evidence="2">
    <location>
        <begin position="244"/>
        <end position="353"/>
    </location>
</feature>
<evidence type="ECO:0000313" key="4">
    <source>
        <dbReference type="Proteomes" id="UP000472271"/>
    </source>
</evidence>
<evidence type="ECO:0000259" key="2">
    <source>
        <dbReference type="PROSITE" id="PS50041"/>
    </source>
</evidence>
<dbReference type="InterPro" id="IPR018378">
    <property type="entry name" value="C-type_lectin_CS"/>
</dbReference>
<dbReference type="Pfam" id="PF00059">
    <property type="entry name" value="Lectin_C"/>
    <property type="match status" value="3"/>
</dbReference>
<dbReference type="InterPro" id="IPR016187">
    <property type="entry name" value="CTDL_fold"/>
</dbReference>
<dbReference type="AlphaFoldDB" id="A0A673BAT7"/>
<dbReference type="InterPro" id="IPR001304">
    <property type="entry name" value="C-type_lectin-like"/>
</dbReference>
<dbReference type="PROSITE" id="PS00615">
    <property type="entry name" value="C_TYPE_LECTIN_1"/>
    <property type="match status" value="1"/>
</dbReference>
<dbReference type="SUPFAM" id="SSF56436">
    <property type="entry name" value="C-type lectin-like"/>
    <property type="match status" value="3"/>
</dbReference>
<dbReference type="Gene3D" id="3.10.100.10">
    <property type="entry name" value="Mannose-Binding Protein A, subunit A"/>
    <property type="match status" value="3"/>
</dbReference>
<reference evidence="3" key="2">
    <citation type="submission" date="2025-08" db="UniProtKB">
        <authorList>
            <consortium name="Ensembl"/>
        </authorList>
    </citation>
    <scope>IDENTIFICATION</scope>
</reference>
<accession>A0A673BAT7</accession>
<dbReference type="PROSITE" id="PS50041">
    <property type="entry name" value="C_TYPE_LECTIN_2"/>
    <property type="match status" value="3"/>
</dbReference>
<reference evidence="3" key="3">
    <citation type="submission" date="2025-09" db="UniProtKB">
        <authorList>
            <consortium name="Ensembl"/>
        </authorList>
    </citation>
    <scope>IDENTIFICATION</scope>
</reference>
<keyword evidence="1" id="KW-1015">Disulfide bond</keyword>
<reference evidence="3" key="1">
    <citation type="submission" date="2019-06" db="EMBL/GenBank/DDBJ databases">
        <authorList>
            <consortium name="Wellcome Sanger Institute Data Sharing"/>
        </authorList>
    </citation>
    <scope>NUCLEOTIDE SEQUENCE [LARGE SCALE GENOMIC DNA]</scope>
</reference>
<keyword evidence="4" id="KW-1185">Reference proteome</keyword>
<dbReference type="Ensembl" id="ENSSORT00005038550.1">
    <property type="protein sequence ID" value="ENSSORP00005037573.1"/>
    <property type="gene ID" value="ENSSORG00005017633.1"/>
</dbReference>
<sequence>MCLNLQIIVIVRRTHPSDVNLSTVWSISTCLLHQYHYVHELKTWTEAQSYCRRHYTDLATIENSFKMDQLINAVSGESVQSWIGLFRNPNFKWSDGSSFSFTYWYDDYNPLGSSKIICVWSISTCLLHQYHYVHELKTWTEAQSYCRRHYTDLATIENSFEMDQLINAVSDKSVSEVWIGLFSEVDWRWSDGYTGNESRYRHWDPDWSEPDFKGATELCVLYRSYGWWDIRCDGHFPFICSSEFVYINQSLNWTAAQSYCRSNYVDLATVKNPSDEQKIQNVTPSGQLAWIGLFRNPNFNWSDGSSFSFTYWYGGSNLLGTSKIICGVTSLEHHHSGEWRFFPCDHRRPFVCHSIRE</sequence>